<evidence type="ECO:0000256" key="1">
    <source>
        <dbReference type="ARBA" id="ARBA00004141"/>
    </source>
</evidence>
<dbReference type="GO" id="GO:0042626">
    <property type="term" value="F:ATPase-coupled transmembrane transporter activity"/>
    <property type="evidence" value="ECO:0007669"/>
    <property type="project" value="TreeGrafter"/>
</dbReference>
<feature type="domain" description="ABC transporter" evidence="8">
    <location>
        <begin position="325"/>
        <end position="540"/>
    </location>
</feature>
<dbReference type="SUPFAM" id="SSF90123">
    <property type="entry name" value="ABC transporter transmembrane region"/>
    <property type="match status" value="1"/>
</dbReference>
<dbReference type="PANTHER" id="PTHR24221:SF503">
    <property type="entry name" value="MITOCHONDRIAL POTASSIUM CHANNEL ATP-BINDING SUBUNIT"/>
    <property type="match status" value="1"/>
</dbReference>
<evidence type="ECO:0000259" key="8">
    <source>
        <dbReference type="PROSITE" id="PS50893"/>
    </source>
</evidence>
<dbReference type="InterPro" id="IPR036640">
    <property type="entry name" value="ABC1_TM_sf"/>
</dbReference>
<dbReference type="GeneID" id="19881754"/>
<dbReference type="InParanoid" id="L2GMJ3"/>
<gene>
    <name evidence="9" type="ORF">VICG_01043</name>
</gene>
<accession>L2GMJ3</accession>
<evidence type="ECO:0000313" key="9">
    <source>
        <dbReference type="EMBL" id="ELA41859.1"/>
    </source>
</evidence>
<dbReference type="InterPro" id="IPR039421">
    <property type="entry name" value="Type_1_exporter"/>
</dbReference>
<keyword evidence="4" id="KW-0067">ATP-binding</keyword>
<dbReference type="InterPro" id="IPR003593">
    <property type="entry name" value="AAA+_ATPase"/>
</dbReference>
<evidence type="ECO:0000256" key="3">
    <source>
        <dbReference type="ARBA" id="ARBA00022741"/>
    </source>
</evidence>
<keyword evidence="2 7" id="KW-0812">Transmembrane</keyword>
<dbReference type="SUPFAM" id="SSF52540">
    <property type="entry name" value="P-loop containing nucleoside triphosphate hydrolases"/>
    <property type="match status" value="1"/>
</dbReference>
<dbReference type="SMART" id="SM00382">
    <property type="entry name" value="AAA"/>
    <property type="match status" value="1"/>
</dbReference>
<protein>
    <recommendedName>
        <fullName evidence="8">ABC transporter domain-containing protein</fullName>
    </recommendedName>
</protein>
<dbReference type="VEuPathDB" id="MicrosporidiaDB:VICG_01043"/>
<feature type="transmembrane region" description="Helical" evidence="7">
    <location>
        <begin position="35"/>
        <end position="51"/>
    </location>
</feature>
<feature type="transmembrane region" description="Helical" evidence="7">
    <location>
        <begin position="104"/>
        <end position="131"/>
    </location>
</feature>
<dbReference type="GO" id="GO:0016020">
    <property type="term" value="C:membrane"/>
    <property type="evidence" value="ECO:0007669"/>
    <property type="project" value="UniProtKB-SubCell"/>
</dbReference>
<reference evidence="10" key="1">
    <citation type="submission" date="2011-05" db="EMBL/GenBank/DDBJ databases">
        <title>The genome sequence of Vittaforma corneae strain ATCC 50505.</title>
        <authorList>
            <consortium name="The Broad Institute Genome Sequencing Platform"/>
            <person name="Cuomo C."/>
            <person name="Didier E."/>
            <person name="Bowers L."/>
            <person name="Young S.K."/>
            <person name="Zeng Q."/>
            <person name="Gargeya S."/>
            <person name="Fitzgerald M."/>
            <person name="Haas B."/>
            <person name="Abouelleil A."/>
            <person name="Alvarado L."/>
            <person name="Arachchi H.M."/>
            <person name="Berlin A."/>
            <person name="Chapman S.B."/>
            <person name="Gearin G."/>
            <person name="Goldberg J."/>
            <person name="Griggs A."/>
            <person name="Gujja S."/>
            <person name="Hansen M."/>
            <person name="Heiman D."/>
            <person name="Howarth C."/>
            <person name="Larimer J."/>
            <person name="Lui A."/>
            <person name="MacDonald P.J.P."/>
            <person name="McCowen C."/>
            <person name="Montmayeur A."/>
            <person name="Murphy C."/>
            <person name="Neiman D."/>
            <person name="Pearson M."/>
            <person name="Priest M."/>
            <person name="Roberts A."/>
            <person name="Saif S."/>
            <person name="Shea T."/>
            <person name="Sisk P."/>
            <person name="Stolte C."/>
            <person name="Sykes S."/>
            <person name="Wortman J."/>
            <person name="Nusbaum C."/>
            <person name="Birren B."/>
        </authorList>
    </citation>
    <scope>NUCLEOTIDE SEQUENCE [LARGE SCALE GENOMIC DNA]</scope>
    <source>
        <strain evidence="10">ATCC 50505</strain>
    </source>
</reference>
<comment type="subcellular location">
    <subcellularLocation>
        <location evidence="1">Membrane</location>
        <topology evidence="1">Multi-pass membrane protein</topology>
    </subcellularLocation>
</comment>
<sequence length="541" mass="61972">IFVTAVFTCILVGINSAMISVFGKLRESTADDLDVILFLKYILFSALSYIFESLIEVCSYLCTFFCETFISHWLFAQKMKNDFDEFSKFTPEEQYTNFTIKKEAFVNMVSLVFFSIPMNAILTVFLFYNILASQKDSALKNTILVSCVCLIYCTVSRKAASHRKNLRQAYNDSKMSKNAFCRMALDNYEICTADRQQEVRSKMFRDRVISLASHEYKYFFLSENYRLFTRSSIVALKLLFLFFRMNDESMAVGKILLMIDQLNQSVLRLRNDLFRILEYWNECAASITEHCGADNSRANSDSILSEKEKLSLSSLFIKNQRCITLNSSNEMVVFDKGDGSNKYTHVLVMNRCSKTLVFGQSGCGKSTLLRSLIGIHSSQYEVKIGDADVLSIEKKLLFSNISFLLQKQLIFNKSIEFNLLYGTGLTPKELAEKIAFFNLSQYFEQFEHGLKTTIGSKSCGLSNGQRQMVCFLRCLLRDAPIYIFDDPGIFLDDYSEKLVYSLIFSLSNKIVIVASQSNRHSDLFDQVVKLKDPERTVCTSK</sequence>
<dbReference type="GO" id="GO:0005524">
    <property type="term" value="F:ATP binding"/>
    <property type="evidence" value="ECO:0007669"/>
    <property type="project" value="UniProtKB-KW"/>
</dbReference>
<organism evidence="9 10">
    <name type="scientific">Vittaforma corneae (strain ATCC 50505)</name>
    <name type="common">Microsporidian parasite</name>
    <name type="synonym">Nosema corneum</name>
    <dbReference type="NCBI Taxonomy" id="993615"/>
    <lineage>
        <taxon>Eukaryota</taxon>
        <taxon>Fungi</taxon>
        <taxon>Fungi incertae sedis</taxon>
        <taxon>Microsporidia</taxon>
        <taxon>Nosematidae</taxon>
        <taxon>Vittaforma</taxon>
    </lineage>
</organism>
<dbReference type="InterPro" id="IPR027417">
    <property type="entry name" value="P-loop_NTPase"/>
</dbReference>
<dbReference type="InterPro" id="IPR003439">
    <property type="entry name" value="ABC_transporter-like_ATP-bd"/>
</dbReference>
<feature type="transmembrane region" description="Helical" evidence="7">
    <location>
        <begin position="6"/>
        <end position="23"/>
    </location>
</feature>
<dbReference type="GO" id="GO:0016887">
    <property type="term" value="F:ATP hydrolysis activity"/>
    <property type="evidence" value="ECO:0007669"/>
    <property type="project" value="InterPro"/>
</dbReference>
<dbReference type="Proteomes" id="UP000011082">
    <property type="component" value="Unassembled WGS sequence"/>
</dbReference>
<dbReference type="EMBL" id="JH370137">
    <property type="protein sequence ID" value="ELA41859.1"/>
    <property type="molecule type" value="Genomic_DNA"/>
</dbReference>
<evidence type="ECO:0000313" key="10">
    <source>
        <dbReference type="Proteomes" id="UP000011082"/>
    </source>
</evidence>
<keyword evidence="10" id="KW-1185">Reference proteome</keyword>
<proteinExistence type="predicted"/>
<dbReference type="RefSeq" id="XP_007604489.1">
    <property type="nucleotide sequence ID" value="XM_007604427.1"/>
</dbReference>
<keyword evidence="5 7" id="KW-1133">Transmembrane helix</keyword>
<dbReference type="STRING" id="993615.L2GMJ3"/>
<dbReference type="OrthoDB" id="6500128at2759"/>
<keyword evidence="3" id="KW-0547">Nucleotide-binding</keyword>
<dbReference type="Gene3D" id="1.20.1560.10">
    <property type="entry name" value="ABC transporter type 1, transmembrane domain"/>
    <property type="match status" value="1"/>
</dbReference>
<evidence type="ECO:0000256" key="7">
    <source>
        <dbReference type="SAM" id="Phobius"/>
    </source>
</evidence>
<keyword evidence="6 7" id="KW-0472">Membrane</keyword>
<dbReference type="Gene3D" id="3.40.50.300">
    <property type="entry name" value="P-loop containing nucleotide triphosphate hydrolases"/>
    <property type="match status" value="1"/>
</dbReference>
<name>L2GMJ3_VITCO</name>
<dbReference type="HOGENOM" id="CLU_503979_0_0_1"/>
<evidence type="ECO:0000256" key="6">
    <source>
        <dbReference type="ARBA" id="ARBA00023136"/>
    </source>
</evidence>
<evidence type="ECO:0000256" key="4">
    <source>
        <dbReference type="ARBA" id="ARBA00022840"/>
    </source>
</evidence>
<feature type="non-terminal residue" evidence="9">
    <location>
        <position position="1"/>
    </location>
</feature>
<dbReference type="AlphaFoldDB" id="L2GMJ3"/>
<dbReference type="PROSITE" id="PS50893">
    <property type="entry name" value="ABC_TRANSPORTER_2"/>
    <property type="match status" value="1"/>
</dbReference>
<dbReference type="PANTHER" id="PTHR24221">
    <property type="entry name" value="ATP-BINDING CASSETTE SUB-FAMILY B"/>
    <property type="match status" value="1"/>
</dbReference>
<evidence type="ECO:0000256" key="2">
    <source>
        <dbReference type="ARBA" id="ARBA00022692"/>
    </source>
</evidence>
<dbReference type="Pfam" id="PF00005">
    <property type="entry name" value="ABC_tran"/>
    <property type="match status" value="1"/>
</dbReference>
<evidence type="ECO:0000256" key="5">
    <source>
        <dbReference type="ARBA" id="ARBA00022989"/>
    </source>
</evidence>